<evidence type="ECO:0000256" key="1">
    <source>
        <dbReference type="ARBA" id="ARBA00006171"/>
    </source>
</evidence>
<dbReference type="Pfam" id="PF13419">
    <property type="entry name" value="HAD_2"/>
    <property type="match status" value="1"/>
</dbReference>
<comment type="caution">
    <text evidence="2">The sequence shown here is derived from an EMBL/GenBank/DDBJ whole genome shotgun (WGS) entry which is preliminary data.</text>
</comment>
<dbReference type="InterPro" id="IPR041492">
    <property type="entry name" value="HAD_2"/>
</dbReference>
<comment type="similarity">
    <text evidence="1">Belongs to the HAD-like hydrolase superfamily. CbbY/CbbZ/Gph/YieH family.</text>
</comment>
<dbReference type="Gene3D" id="1.10.150.240">
    <property type="entry name" value="Putative phosphatase, domain 2"/>
    <property type="match status" value="1"/>
</dbReference>
<dbReference type="SUPFAM" id="SSF56784">
    <property type="entry name" value="HAD-like"/>
    <property type="match status" value="1"/>
</dbReference>
<reference evidence="2 3" key="1">
    <citation type="journal article" date="2013" name="Int. J. Syst. Evol. Microbiol.">
        <title>Celerinatantimonas yamalensis sp. nov., a cold-adapted diazotrophic bacterium from a cold permafrost brine.</title>
        <authorList>
            <person name="Shcherbakova V."/>
            <person name="Chuvilskaya N."/>
            <person name="Rivkina E."/>
            <person name="Demidov N."/>
            <person name="Uchaeva V."/>
            <person name="Suetin S."/>
            <person name="Suzina N."/>
            <person name="Gilichinsky D."/>
        </authorList>
    </citation>
    <scope>NUCLEOTIDE SEQUENCE [LARGE SCALE GENOMIC DNA]</scope>
    <source>
        <strain evidence="2 3">C7</strain>
    </source>
</reference>
<dbReference type="PANTHER" id="PTHR43481:SF4">
    <property type="entry name" value="GLYCEROL-1-PHOSPHATE PHOSPHOHYDROLASE 1-RELATED"/>
    <property type="match status" value="1"/>
</dbReference>
<dbReference type="InterPro" id="IPR036412">
    <property type="entry name" value="HAD-like_sf"/>
</dbReference>
<dbReference type="GO" id="GO:0016787">
    <property type="term" value="F:hydrolase activity"/>
    <property type="evidence" value="ECO:0007669"/>
    <property type="project" value="UniProtKB-KW"/>
</dbReference>
<dbReference type="Proteomes" id="UP001629953">
    <property type="component" value="Unassembled WGS sequence"/>
</dbReference>
<dbReference type="EMBL" id="JBEQCT010000003">
    <property type="protein sequence ID" value="MFM2485294.1"/>
    <property type="molecule type" value="Genomic_DNA"/>
</dbReference>
<dbReference type="SFLD" id="SFLDG01129">
    <property type="entry name" value="C1.5:_HAD__Beta-PGM__Phosphata"/>
    <property type="match status" value="1"/>
</dbReference>
<dbReference type="InterPro" id="IPR023214">
    <property type="entry name" value="HAD_sf"/>
</dbReference>
<accession>A0ABW9G7D0</accession>
<protein>
    <submittedName>
        <fullName evidence="2">Beta-phosphoglucomutase family hydrolase</fullName>
    </submittedName>
</protein>
<dbReference type="RefSeq" id="WP_408623507.1">
    <property type="nucleotide sequence ID" value="NZ_JBEQCT010000003.1"/>
</dbReference>
<dbReference type="InterPro" id="IPR051806">
    <property type="entry name" value="HAD-like_SPP"/>
</dbReference>
<evidence type="ECO:0000313" key="2">
    <source>
        <dbReference type="EMBL" id="MFM2485294.1"/>
    </source>
</evidence>
<evidence type="ECO:0000313" key="3">
    <source>
        <dbReference type="Proteomes" id="UP001629953"/>
    </source>
</evidence>
<dbReference type="CDD" id="cd07505">
    <property type="entry name" value="HAD_BPGM-like"/>
    <property type="match status" value="1"/>
</dbReference>
<organism evidence="2 3">
    <name type="scientific">Celerinatantimonas yamalensis</name>
    <dbReference type="NCBI Taxonomy" id="559956"/>
    <lineage>
        <taxon>Bacteria</taxon>
        <taxon>Pseudomonadati</taxon>
        <taxon>Pseudomonadota</taxon>
        <taxon>Gammaproteobacteria</taxon>
        <taxon>Celerinatantimonadaceae</taxon>
        <taxon>Celerinatantimonas</taxon>
    </lineage>
</organism>
<keyword evidence="3" id="KW-1185">Reference proteome</keyword>
<dbReference type="Gene3D" id="3.40.50.1000">
    <property type="entry name" value="HAD superfamily/HAD-like"/>
    <property type="match status" value="1"/>
</dbReference>
<dbReference type="InterPro" id="IPR010976">
    <property type="entry name" value="B-phosphoglucomutase_hydrolase"/>
</dbReference>
<dbReference type="NCBIfam" id="TIGR01509">
    <property type="entry name" value="HAD-SF-IA-v3"/>
    <property type="match status" value="1"/>
</dbReference>
<sequence>MLDLSRYQAIIFDMDGTLIDSMPMHLQAWQHAAQQYQFQFDEAWLNSLGGMPSIKIIDLINQHQSLHLDPILVSQAKAHYFTQVRHQCKVIPTTMAIVQYYHGKLKMAIGTGSQRHNAEALLTTNQIRHYFDVVVSANDVACHKPHPDTFLLAAQKMAVTPNQCVVFEDTELGFEAARKAQMDVVQVKSDGQLDAHFSCA</sequence>
<dbReference type="SFLD" id="SFLDG01135">
    <property type="entry name" value="C1.5.6:_HAD__Beta-PGM__Phospha"/>
    <property type="match status" value="1"/>
</dbReference>
<dbReference type="InterPro" id="IPR006439">
    <property type="entry name" value="HAD-SF_hydro_IA"/>
</dbReference>
<keyword evidence="2" id="KW-0378">Hydrolase</keyword>
<proteinExistence type="inferred from homology"/>
<dbReference type="InterPro" id="IPR023198">
    <property type="entry name" value="PGP-like_dom2"/>
</dbReference>
<dbReference type="SFLD" id="SFLDS00003">
    <property type="entry name" value="Haloacid_Dehalogenase"/>
    <property type="match status" value="1"/>
</dbReference>
<dbReference type="PANTHER" id="PTHR43481">
    <property type="entry name" value="FRUCTOSE-1-PHOSPHATE PHOSPHATASE"/>
    <property type="match status" value="1"/>
</dbReference>
<gene>
    <name evidence="2" type="ORF">ABUE30_09500</name>
</gene>
<name>A0ABW9G7D0_9GAMM</name>
<dbReference type="NCBIfam" id="TIGR02009">
    <property type="entry name" value="PGMB-YQAB-SF"/>
    <property type="match status" value="1"/>
</dbReference>